<proteinExistence type="predicted"/>
<accession>A0AAW0XSD9</accession>
<feature type="region of interest" description="Disordered" evidence="2">
    <location>
        <begin position="1"/>
        <end position="20"/>
    </location>
</feature>
<dbReference type="EMBL" id="JARKIK010000028">
    <property type="protein sequence ID" value="KAK8742555.1"/>
    <property type="molecule type" value="Genomic_DNA"/>
</dbReference>
<gene>
    <name evidence="3" type="ORF">OTU49_001953</name>
</gene>
<comment type="caution">
    <text evidence="3">The sequence shown here is derived from an EMBL/GenBank/DDBJ whole genome shotgun (WGS) entry which is preliminary data.</text>
</comment>
<name>A0AAW0XSD9_CHEQU</name>
<evidence type="ECO:0000313" key="3">
    <source>
        <dbReference type="EMBL" id="KAK8742555.1"/>
    </source>
</evidence>
<feature type="region of interest" description="Disordered" evidence="2">
    <location>
        <begin position="92"/>
        <end position="119"/>
    </location>
</feature>
<feature type="non-terminal residue" evidence="3">
    <location>
        <position position="1"/>
    </location>
</feature>
<protein>
    <submittedName>
        <fullName evidence="3">Uncharacterized protein</fullName>
    </submittedName>
</protein>
<evidence type="ECO:0000313" key="4">
    <source>
        <dbReference type="Proteomes" id="UP001445076"/>
    </source>
</evidence>
<reference evidence="3 4" key="1">
    <citation type="journal article" date="2024" name="BMC Genomics">
        <title>Genome assembly of redclaw crayfish (Cherax quadricarinatus) provides insights into its immune adaptation and hypoxia tolerance.</title>
        <authorList>
            <person name="Liu Z."/>
            <person name="Zheng J."/>
            <person name="Li H."/>
            <person name="Fang K."/>
            <person name="Wang S."/>
            <person name="He J."/>
            <person name="Zhou D."/>
            <person name="Weng S."/>
            <person name="Chi M."/>
            <person name="Gu Z."/>
            <person name="He J."/>
            <person name="Li F."/>
            <person name="Wang M."/>
        </authorList>
    </citation>
    <scope>NUCLEOTIDE SEQUENCE [LARGE SCALE GENOMIC DNA]</scope>
    <source>
        <strain evidence="3">ZL_2023a</strain>
    </source>
</reference>
<dbReference type="AlphaFoldDB" id="A0AAW0XSD9"/>
<feature type="coiled-coil region" evidence="1">
    <location>
        <begin position="180"/>
        <end position="211"/>
    </location>
</feature>
<feature type="region of interest" description="Disordered" evidence="2">
    <location>
        <begin position="39"/>
        <end position="58"/>
    </location>
</feature>
<keyword evidence="1" id="KW-0175">Coiled coil</keyword>
<organism evidence="3 4">
    <name type="scientific">Cherax quadricarinatus</name>
    <name type="common">Australian red claw crayfish</name>
    <dbReference type="NCBI Taxonomy" id="27406"/>
    <lineage>
        <taxon>Eukaryota</taxon>
        <taxon>Metazoa</taxon>
        <taxon>Ecdysozoa</taxon>
        <taxon>Arthropoda</taxon>
        <taxon>Crustacea</taxon>
        <taxon>Multicrustacea</taxon>
        <taxon>Malacostraca</taxon>
        <taxon>Eumalacostraca</taxon>
        <taxon>Eucarida</taxon>
        <taxon>Decapoda</taxon>
        <taxon>Pleocyemata</taxon>
        <taxon>Astacidea</taxon>
        <taxon>Parastacoidea</taxon>
        <taxon>Parastacidae</taxon>
        <taxon>Cherax</taxon>
    </lineage>
</organism>
<dbReference type="Proteomes" id="UP001445076">
    <property type="component" value="Unassembled WGS sequence"/>
</dbReference>
<feature type="compositionally biased region" description="Basic and acidic residues" evidence="2">
    <location>
        <begin position="40"/>
        <end position="58"/>
    </location>
</feature>
<sequence length="318" mass="35364">SMVMQAAAGEKDSPSSPLQEVFNDYQNYDYFYGDPNYHYEAAEGRSTDEESETRQEYTDVPRLDDGDEVVYATPPEGVNPVDQGTLVSTTVPEGVSPVDQGAHHSTTAPEGGHHDQEEKTGSSMLLNWVILKWNKAKEKVLKVVGEVQEVKKSVTQFMYKFAELMDEGAQYCIHKLRYAARELDSRATKVLEKLEEKLREGNEKVAAFFRLIGTKVHEWGRQHEGVEIGANGDMNGTENMGMMGISVAGSVDEHSDVSQYQGDGSLENKLPQDVDLQSAAIEDMPNFFQDEAVLEKFDELVREGILTAEEVEAVLESA</sequence>
<evidence type="ECO:0000256" key="1">
    <source>
        <dbReference type="SAM" id="Coils"/>
    </source>
</evidence>
<evidence type="ECO:0000256" key="2">
    <source>
        <dbReference type="SAM" id="MobiDB-lite"/>
    </source>
</evidence>
<keyword evidence="4" id="KW-1185">Reference proteome</keyword>